<keyword evidence="9 13" id="KW-0238">DNA-binding</keyword>
<dbReference type="GO" id="GO:0000731">
    <property type="term" value="P:DNA synthesis involved in DNA repair"/>
    <property type="evidence" value="ECO:0007669"/>
    <property type="project" value="TreeGrafter"/>
</dbReference>
<feature type="binding site" evidence="13">
    <location>
        <begin position="30"/>
        <end position="37"/>
    </location>
    <ligand>
        <name>ATP</name>
        <dbReference type="ChEBI" id="CHEBI:30616"/>
    </ligand>
</feature>
<dbReference type="GO" id="GO:0005737">
    <property type="term" value="C:cytoplasm"/>
    <property type="evidence" value="ECO:0007669"/>
    <property type="project" value="UniProtKB-SubCell"/>
</dbReference>
<dbReference type="RefSeq" id="WP_166548341.1">
    <property type="nucleotide sequence ID" value="NZ_BAAAIA010000009.1"/>
</dbReference>
<evidence type="ECO:0000256" key="11">
    <source>
        <dbReference type="ARBA" id="ARBA00023236"/>
    </source>
</evidence>
<sequence length="418" mass="45015">MHVARLSLTDFRNYRSAELAFEPGATVIVGRNGQGKTNLVEAIGYLATLGSHRVSSDQALIRSGADAAIVRALLSAGGREVLLELQLNRQGANRAQVNRGTAKPRDLPRYAHTVLFAPEDLAIVRGEPSVRRRMLDGLLVQRVPRLAGVMADYDRVLKQRNSLLKSARARGIAASQLTTLDIWDERLVELGAELIDRREELVAELREPLAAAYRSIVDDDHRPELQSVLSIDGADPDAEPADAASAAPDGATDAEASVRAPTAERFAAALASMRRRELERGVTLAGPHRDDVLLLLNGLPAKGYASHGESWSFALALRLASAELLRRDSTTGDPVLVLDDVFAELDRMRRQRLAAAVGGYEQVLITAAVLEDVPEPLSDRVIRIAGGEVVESPSTGGQPSHDEPAPSARRMPSEASGV</sequence>
<evidence type="ECO:0000256" key="13">
    <source>
        <dbReference type="HAMAP-Rule" id="MF_00365"/>
    </source>
</evidence>
<accession>A0A7C9HG02</accession>
<feature type="region of interest" description="Disordered" evidence="15">
    <location>
        <begin position="388"/>
        <end position="418"/>
    </location>
</feature>
<dbReference type="GO" id="GO:0003697">
    <property type="term" value="F:single-stranded DNA binding"/>
    <property type="evidence" value="ECO:0007669"/>
    <property type="project" value="UniProtKB-UniRule"/>
</dbReference>
<dbReference type="Gene3D" id="3.40.50.300">
    <property type="entry name" value="P-loop containing nucleotide triphosphate hydrolases"/>
    <property type="match status" value="1"/>
</dbReference>
<dbReference type="InterPro" id="IPR018078">
    <property type="entry name" value="DNA-binding_RecF_CS"/>
</dbReference>
<dbReference type="SMART" id="SM00382">
    <property type="entry name" value="AAA"/>
    <property type="match status" value="1"/>
</dbReference>
<dbReference type="NCBIfam" id="TIGR00611">
    <property type="entry name" value="recf"/>
    <property type="match status" value="1"/>
</dbReference>
<evidence type="ECO:0000256" key="10">
    <source>
        <dbReference type="ARBA" id="ARBA00023204"/>
    </source>
</evidence>
<dbReference type="GO" id="GO:0006260">
    <property type="term" value="P:DNA replication"/>
    <property type="evidence" value="ECO:0007669"/>
    <property type="project" value="UniProtKB-UniRule"/>
</dbReference>
<evidence type="ECO:0000313" key="17">
    <source>
        <dbReference type="EMBL" id="MUN05887.1"/>
    </source>
</evidence>
<evidence type="ECO:0000256" key="1">
    <source>
        <dbReference type="ARBA" id="ARBA00004496"/>
    </source>
</evidence>
<keyword evidence="6 13" id="KW-0547">Nucleotide-binding</keyword>
<evidence type="ECO:0000256" key="6">
    <source>
        <dbReference type="ARBA" id="ARBA00022741"/>
    </source>
</evidence>
<dbReference type="SUPFAM" id="SSF52540">
    <property type="entry name" value="P-loop containing nucleoside triphosphate hydrolases"/>
    <property type="match status" value="1"/>
</dbReference>
<keyword evidence="7 13" id="KW-0227">DNA damage</keyword>
<dbReference type="Pfam" id="PF02463">
    <property type="entry name" value="SMC_N"/>
    <property type="match status" value="1"/>
</dbReference>
<feature type="compositionally biased region" description="Low complexity" evidence="15">
    <location>
        <begin position="241"/>
        <end position="257"/>
    </location>
</feature>
<evidence type="ECO:0000256" key="14">
    <source>
        <dbReference type="RuleBase" id="RU000578"/>
    </source>
</evidence>
<dbReference type="HAMAP" id="MF_00365">
    <property type="entry name" value="RecF"/>
    <property type="match status" value="1"/>
</dbReference>
<dbReference type="PANTHER" id="PTHR32182:SF0">
    <property type="entry name" value="DNA REPLICATION AND REPAIR PROTEIN RECF"/>
    <property type="match status" value="1"/>
</dbReference>
<evidence type="ECO:0000256" key="8">
    <source>
        <dbReference type="ARBA" id="ARBA00022840"/>
    </source>
</evidence>
<name>A0A7C9HG02_9MICO</name>
<dbReference type="GO" id="GO:0006302">
    <property type="term" value="P:double-strand break repair"/>
    <property type="evidence" value="ECO:0007669"/>
    <property type="project" value="TreeGrafter"/>
</dbReference>
<evidence type="ECO:0000256" key="5">
    <source>
        <dbReference type="ARBA" id="ARBA00022705"/>
    </source>
</evidence>
<evidence type="ECO:0000256" key="7">
    <source>
        <dbReference type="ARBA" id="ARBA00022763"/>
    </source>
</evidence>
<feature type="domain" description="AAA+ ATPase" evidence="16">
    <location>
        <begin position="22"/>
        <end position="388"/>
    </location>
</feature>
<keyword evidence="4 13" id="KW-0963">Cytoplasm</keyword>
<comment type="caution">
    <text evidence="17">The sequence shown here is derived from an EMBL/GenBank/DDBJ whole genome shotgun (WGS) entry which is preliminary data.</text>
</comment>
<reference evidence="17 18" key="1">
    <citation type="submission" date="2019-11" db="EMBL/GenBank/DDBJ databases">
        <title>Agromyces kandeliae sp. nov., isolated from mangrove soil.</title>
        <authorList>
            <person name="Wang R."/>
        </authorList>
    </citation>
    <scope>NUCLEOTIDE SEQUENCE [LARGE SCALE GENOMIC DNA]</scope>
    <source>
        <strain evidence="17 18">JCM 11431</strain>
    </source>
</reference>
<evidence type="ECO:0000313" key="18">
    <source>
        <dbReference type="Proteomes" id="UP000480122"/>
    </source>
</evidence>
<keyword evidence="10 13" id="KW-0234">DNA repair</keyword>
<evidence type="ECO:0000259" key="16">
    <source>
        <dbReference type="SMART" id="SM00382"/>
    </source>
</evidence>
<evidence type="ECO:0000256" key="9">
    <source>
        <dbReference type="ARBA" id="ARBA00023125"/>
    </source>
</evidence>
<organism evidence="17 18">
    <name type="scientific">Agromyces luteolus</name>
    <dbReference type="NCBI Taxonomy" id="88373"/>
    <lineage>
        <taxon>Bacteria</taxon>
        <taxon>Bacillati</taxon>
        <taxon>Actinomycetota</taxon>
        <taxon>Actinomycetes</taxon>
        <taxon>Micrococcales</taxon>
        <taxon>Microbacteriaceae</taxon>
        <taxon>Agromyces</taxon>
    </lineage>
</organism>
<comment type="similarity">
    <text evidence="2 13 14">Belongs to the RecF family.</text>
</comment>
<dbReference type="InterPro" id="IPR003593">
    <property type="entry name" value="AAA+_ATPase"/>
</dbReference>
<dbReference type="InterPro" id="IPR003395">
    <property type="entry name" value="RecF/RecN/SMC_N"/>
</dbReference>
<dbReference type="PROSITE" id="PS00618">
    <property type="entry name" value="RECF_2"/>
    <property type="match status" value="1"/>
</dbReference>
<keyword evidence="18" id="KW-1185">Reference proteome</keyword>
<dbReference type="GO" id="GO:0009432">
    <property type="term" value="P:SOS response"/>
    <property type="evidence" value="ECO:0007669"/>
    <property type="project" value="UniProtKB-UniRule"/>
</dbReference>
<evidence type="ECO:0000256" key="12">
    <source>
        <dbReference type="ARBA" id="ARBA00025401"/>
    </source>
</evidence>
<keyword evidence="11 13" id="KW-0742">SOS response</keyword>
<evidence type="ECO:0000256" key="2">
    <source>
        <dbReference type="ARBA" id="ARBA00008016"/>
    </source>
</evidence>
<comment type="subcellular location">
    <subcellularLocation>
        <location evidence="1 13 14">Cytoplasm</location>
    </subcellularLocation>
</comment>
<evidence type="ECO:0000256" key="3">
    <source>
        <dbReference type="ARBA" id="ARBA00020170"/>
    </source>
</evidence>
<dbReference type="Gene3D" id="1.20.1050.90">
    <property type="entry name" value="RecF/RecN/SMC, N-terminal domain"/>
    <property type="match status" value="1"/>
</dbReference>
<gene>
    <name evidence="13 17" type="primary">recF</name>
    <name evidence="17" type="ORF">GLX25_01990</name>
</gene>
<keyword evidence="8 13" id="KW-0067">ATP-binding</keyword>
<keyword evidence="5 13" id="KW-0235">DNA replication</keyword>
<dbReference type="EMBL" id="WODA01000002">
    <property type="protein sequence ID" value="MUN05887.1"/>
    <property type="molecule type" value="Genomic_DNA"/>
</dbReference>
<proteinExistence type="inferred from homology"/>
<dbReference type="InterPro" id="IPR001238">
    <property type="entry name" value="DNA-binding_RecF"/>
</dbReference>
<dbReference type="PANTHER" id="PTHR32182">
    <property type="entry name" value="DNA REPLICATION AND REPAIR PROTEIN RECF"/>
    <property type="match status" value="1"/>
</dbReference>
<dbReference type="Proteomes" id="UP000480122">
    <property type="component" value="Unassembled WGS sequence"/>
</dbReference>
<evidence type="ECO:0000256" key="15">
    <source>
        <dbReference type="SAM" id="MobiDB-lite"/>
    </source>
</evidence>
<evidence type="ECO:0000256" key="4">
    <source>
        <dbReference type="ARBA" id="ARBA00022490"/>
    </source>
</evidence>
<dbReference type="InterPro" id="IPR027417">
    <property type="entry name" value="P-loop_NTPase"/>
</dbReference>
<dbReference type="GO" id="GO:0005524">
    <property type="term" value="F:ATP binding"/>
    <property type="evidence" value="ECO:0007669"/>
    <property type="project" value="UniProtKB-UniRule"/>
</dbReference>
<dbReference type="AlphaFoldDB" id="A0A7C9HG02"/>
<dbReference type="InterPro" id="IPR042174">
    <property type="entry name" value="RecF_2"/>
</dbReference>
<feature type="region of interest" description="Disordered" evidence="15">
    <location>
        <begin position="232"/>
        <end position="258"/>
    </location>
</feature>
<comment type="function">
    <text evidence="12 13 14">The RecF protein is involved in DNA metabolism; it is required for DNA replication and normal SOS inducibility. RecF binds preferentially to single-stranded, linear DNA. It also seems to bind ATP.</text>
</comment>
<protein>
    <recommendedName>
        <fullName evidence="3 13">DNA replication and repair protein RecF</fullName>
    </recommendedName>
</protein>